<keyword evidence="2" id="KW-0547">Nucleotide-binding</keyword>
<dbReference type="GO" id="GO:0051646">
    <property type="term" value="P:mitochondrion localization"/>
    <property type="evidence" value="ECO:0007669"/>
    <property type="project" value="TreeGrafter"/>
</dbReference>
<feature type="domain" description="Fzo/mitofusin HR2" evidence="7">
    <location>
        <begin position="99"/>
        <end position="256"/>
    </location>
</feature>
<keyword evidence="6" id="KW-1133">Transmembrane helix</keyword>
<dbReference type="PANTHER" id="PTHR10465">
    <property type="entry name" value="TRANSMEMBRANE GTPASE FZO1"/>
    <property type="match status" value="1"/>
</dbReference>
<reference evidence="9" key="2">
    <citation type="journal article" date="2016" name="Sci. Rep.">
        <title>Dictyocaulus viviparus genome, variome and transcriptome elucidate lungworm biology and support future intervention.</title>
        <authorList>
            <person name="McNulty S.N."/>
            <person name="Strube C."/>
            <person name="Rosa B.A."/>
            <person name="Martin J.C."/>
            <person name="Tyagi R."/>
            <person name="Choi Y.J."/>
            <person name="Wang Q."/>
            <person name="Hallsworth Pepin K."/>
            <person name="Zhang X."/>
            <person name="Ozersky P."/>
            <person name="Wilson R.K."/>
            <person name="Sternberg P.W."/>
            <person name="Gasser R.B."/>
            <person name="Mitreva M."/>
        </authorList>
    </citation>
    <scope>NUCLEOTIDE SEQUENCE [LARGE SCALE GENOMIC DNA]</scope>
    <source>
        <strain evidence="9">HannoverDv2000</strain>
    </source>
</reference>
<accession>A0A0D8XGC3</accession>
<keyword evidence="4" id="KW-0342">GTP-binding</keyword>
<dbReference type="Pfam" id="PF04799">
    <property type="entry name" value="Fzo_mitofusin"/>
    <property type="match status" value="1"/>
</dbReference>
<evidence type="ECO:0000256" key="5">
    <source>
        <dbReference type="ARBA" id="ARBA00023136"/>
    </source>
</evidence>
<sequence length="263" mass="29965">MVAEPYQHKLEEVWRYRAPFKFSIYVDAPALTKDFHEDLEFRFTFGLSAIIRRIIAYRSGQPVTAIQTNLLRPMILKNNLNTNDDCELHADTIHKTVEENALMTQMVLTSASYLANGSIGVLIIGGIVYRAVGWRVVAVTAATYGGLYIWERMRWNSHAKEQHLKEQFRAHLAARMQQVGAAHTMHCETQAMREMDQVFDGLRTTVAGVHKEMKEDLDKSKKGIEQINDTLKRLITIKGKTAFLMRSLEQFASTFLATDPICS</sequence>
<dbReference type="InterPro" id="IPR006884">
    <property type="entry name" value="Fzo/mitofusin_HR2"/>
</dbReference>
<dbReference type="AlphaFoldDB" id="A0A0D8XGC3"/>
<dbReference type="EMBL" id="KN716629">
    <property type="protein sequence ID" value="KJH42752.1"/>
    <property type="molecule type" value="Genomic_DNA"/>
</dbReference>
<evidence type="ECO:0000256" key="1">
    <source>
        <dbReference type="ARBA" id="ARBA00004370"/>
    </source>
</evidence>
<dbReference type="Proteomes" id="UP000053766">
    <property type="component" value="Unassembled WGS sequence"/>
</dbReference>
<evidence type="ECO:0000313" key="8">
    <source>
        <dbReference type="EMBL" id="KJH42752.1"/>
    </source>
</evidence>
<dbReference type="InterPro" id="IPR027094">
    <property type="entry name" value="Mitofusin_fam"/>
</dbReference>
<feature type="transmembrane region" description="Helical" evidence="6">
    <location>
        <begin position="106"/>
        <end position="126"/>
    </location>
</feature>
<reference evidence="8 9" key="1">
    <citation type="submission" date="2013-11" db="EMBL/GenBank/DDBJ databases">
        <title>Draft genome of the bovine lungworm Dictyocaulus viviparus.</title>
        <authorList>
            <person name="Mitreva M."/>
        </authorList>
    </citation>
    <scope>NUCLEOTIDE SEQUENCE [LARGE SCALE GENOMIC DNA]</scope>
    <source>
        <strain evidence="8 9">HannoverDv2000</strain>
    </source>
</reference>
<keyword evidence="6" id="KW-0812">Transmembrane</keyword>
<gene>
    <name evidence="8" type="ORF">DICVIV_11243</name>
</gene>
<comment type="subcellular location">
    <subcellularLocation>
        <location evidence="1">Membrane</location>
    </subcellularLocation>
</comment>
<dbReference type="GO" id="GO:0003924">
    <property type="term" value="F:GTPase activity"/>
    <property type="evidence" value="ECO:0007669"/>
    <property type="project" value="InterPro"/>
</dbReference>
<dbReference type="OrthoDB" id="6256226at2759"/>
<dbReference type="SUPFAM" id="SSF111479">
    <property type="entry name" value="Fzo-like conserved region"/>
    <property type="match status" value="1"/>
</dbReference>
<name>A0A0D8XGC3_DICVI</name>
<protein>
    <recommendedName>
        <fullName evidence="7">Fzo/mitofusin HR2 domain-containing protein</fullName>
    </recommendedName>
</protein>
<dbReference type="PANTHER" id="PTHR10465:SF3">
    <property type="entry name" value="TRANSMEMBRANE GTPASE MARF-RELATED"/>
    <property type="match status" value="1"/>
</dbReference>
<evidence type="ECO:0000256" key="4">
    <source>
        <dbReference type="ARBA" id="ARBA00023134"/>
    </source>
</evidence>
<keyword evidence="9" id="KW-1185">Reference proteome</keyword>
<dbReference type="GO" id="GO:0005741">
    <property type="term" value="C:mitochondrial outer membrane"/>
    <property type="evidence" value="ECO:0007669"/>
    <property type="project" value="InterPro"/>
</dbReference>
<evidence type="ECO:0000256" key="3">
    <source>
        <dbReference type="ARBA" id="ARBA00022801"/>
    </source>
</evidence>
<evidence type="ECO:0000256" key="6">
    <source>
        <dbReference type="SAM" id="Phobius"/>
    </source>
</evidence>
<evidence type="ECO:0000313" key="9">
    <source>
        <dbReference type="Proteomes" id="UP000053766"/>
    </source>
</evidence>
<keyword evidence="5 6" id="KW-0472">Membrane</keyword>
<evidence type="ECO:0000256" key="2">
    <source>
        <dbReference type="ARBA" id="ARBA00022741"/>
    </source>
</evidence>
<keyword evidence="3" id="KW-0378">Hydrolase</keyword>
<feature type="transmembrane region" description="Helical" evidence="6">
    <location>
        <begin position="132"/>
        <end position="150"/>
    </location>
</feature>
<proteinExistence type="predicted"/>
<evidence type="ECO:0000259" key="7">
    <source>
        <dbReference type="Pfam" id="PF04799"/>
    </source>
</evidence>
<dbReference type="STRING" id="29172.A0A0D8XGC3"/>
<dbReference type="GO" id="GO:0005525">
    <property type="term" value="F:GTP binding"/>
    <property type="evidence" value="ECO:0007669"/>
    <property type="project" value="UniProtKB-KW"/>
</dbReference>
<organism evidence="8 9">
    <name type="scientific">Dictyocaulus viviparus</name>
    <name type="common">Bovine lungworm</name>
    <dbReference type="NCBI Taxonomy" id="29172"/>
    <lineage>
        <taxon>Eukaryota</taxon>
        <taxon>Metazoa</taxon>
        <taxon>Ecdysozoa</taxon>
        <taxon>Nematoda</taxon>
        <taxon>Chromadorea</taxon>
        <taxon>Rhabditida</taxon>
        <taxon>Rhabditina</taxon>
        <taxon>Rhabditomorpha</taxon>
        <taxon>Strongyloidea</taxon>
        <taxon>Metastrongylidae</taxon>
        <taxon>Dictyocaulus</taxon>
    </lineage>
</organism>
<dbReference type="GO" id="GO:0008053">
    <property type="term" value="P:mitochondrial fusion"/>
    <property type="evidence" value="ECO:0007669"/>
    <property type="project" value="InterPro"/>
</dbReference>